<reference evidence="2" key="2">
    <citation type="journal article" date="2015" name="Genome Biol. Evol.">
        <title>Complete Genome Sequence and Transcriptomic Analysis of the Novel Pathogen Elizabethkingia anophelis in Response to Oxidative Stress.</title>
        <authorList>
            <person name="Li Y."/>
            <person name="Liu Y."/>
            <person name="Chew S.C."/>
            <person name="Tay M."/>
            <person name="Salido M.M."/>
            <person name="Teo J."/>
            <person name="Lauro F.M."/>
            <person name="Givskov M."/>
            <person name="Yang L."/>
        </authorList>
    </citation>
    <scope>NUCLEOTIDE SEQUENCE</scope>
    <source>
        <strain evidence="2">NUHP1</strain>
    </source>
</reference>
<evidence type="ECO:0000313" key="3">
    <source>
        <dbReference type="Proteomes" id="UP000028933"/>
    </source>
</evidence>
<evidence type="ECO:0000256" key="1">
    <source>
        <dbReference type="SAM" id="SignalP"/>
    </source>
</evidence>
<gene>
    <name evidence="2" type="ORF">BD94_3785</name>
</gene>
<proteinExistence type="predicted"/>
<dbReference type="HOGENOM" id="CLU_101328_0_0_10"/>
<name>A0A077EPU1_9FLAO</name>
<keyword evidence="1" id="KW-0732">Signal</keyword>
<accession>A0A077EPU1</accession>
<dbReference type="EMBL" id="CP007547">
    <property type="protein sequence ID" value="AIL47560.1"/>
    <property type="molecule type" value="Genomic_DNA"/>
</dbReference>
<dbReference type="RefSeq" id="WP_024564012.1">
    <property type="nucleotide sequence ID" value="NZ_CP007547.1"/>
</dbReference>
<dbReference type="KEGG" id="eao:BD94_3785"/>
<dbReference type="eggNOG" id="ENOG503007C">
    <property type="taxonomic scope" value="Bacteria"/>
</dbReference>
<feature type="chain" id="PRO_5001717895" evidence="1">
    <location>
        <begin position="19"/>
        <end position="223"/>
    </location>
</feature>
<sequence length="223" mass="26328">MKKTLLSAILFLGIYTNAQISTLQTVTDWSNQMNMTKDGNEIKNIEGKQYFDENFYPVTVEGYNTINPSTFRYNAYKDLMEFKQNGKIYELVKIDGLILNFPSKKYQNLNYNYDNNNTEGYLVLLVNKKIPLYKREKIILDEGIISSNTYNDNTKKNYRKLKDIFLIKIDNKFYKFPKSSKDLSSLPHIDTYKVDEFIKQNKLNYSKESDIIKITEFINENQQ</sequence>
<evidence type="ECO:0000313" key="2">
    <source>
        <dbReference type="EMBL" id="AIL47560.1"/>
    </source>
</evidence>
<dbReference type="Proteomes" id="UP000028933">
    <property type="component" value="Chromosome"/>
</dbReference>
<feature type="signal peptide" evidence="1">
    <location>
        <begin position="1"/>
        <end position="18"/>
    </location>
</feature>
<protein>
    <submittedName>
        <fullName evidence="2">Uncharacterized protein</fullName>
    </submittedName>
</protein>
<dbReference type="AlphaFoldDB" id="A0A077EPU1"/>
<organism evidence="2 3">
    <name type="scientific">Elizabethkingia anophelis NUHP1</name>
    <dbReference type="NCBI Taxonomy" id="1338011"/>
    <lineage>
        <taxon>Bacteria</taxon>
        <taxon>Pseudomonadati</taxon>
        <taxon>Bacteroidota</taxon>
        <taxon>Flavobacteriia</taxon>
        <taxon>Flavobacteriales</taxon>
        <taxon>Weeksellaceae</taxon>
        <taxon>Elizabethkingia</taxon>
    </lineage>
</organism>
<reference evidence="2" key="1">
    <citation type="journal article" date="2013" name="Lancet">
        <title>First case of E anophelis outbreak in an intensive-care unit.</title>
        <authorList>
            <person name="Teo J."/>
            <person name="Tan S.Y."/>
            <person name="Tay M."/>
            <person name="Ding Y."/>
            <person name="Kjelleberg S."/>
            <person name="Givskov M."/>
            <person name="Lin R.T."/>
            <person name="Yang L."/>
        </authorList>
    </citation>
    <scope>NUCLEOTIDE SEQUENCE [LARGE SCALE GENOMIC DNA]</scope>
    <source>
        <strain evidence="2">NUHP1</strain>
    </source>
</reference>